<sequence length="166" mass="19456">MQTIKNKYVESYHLYQEERNALDEKIAKRHEDIARAERSIERLNKKKLELEHPSWVESLVKPIAEKFSKEIGLSYDIYGPFGLRAYVTIYWMEDKEVSIVEQPVKLLTLEPFDLEKGQLYYETGKKREDVSYHPNSIGAMNGMDREILPLPDSFDEIKALIRSSSE</sequence>
<reference evidence="1 2" key="1">
    <citation type="submission" date="2021-01" db="EMBL/GenBank/DDBJ databases">
        <title>Genomic Encyclopedia of Type Strains, Phase IV (KMG-IV): sequencing the most valuable type-strain genomes for metagenomic binning, comparative biology and taxonomic classification.</title>
        <authorList>
            <person name="Goeker M."/>
        </authorList>
    </citation>
    <scope>NUCLEOTIDE SEQUENCE [LARGE SCALE GENOMIC DNA]</scope>
    <source>
        <strain evidence="1 2">DSM 105453</strain>
    </source>
</reference>
<gene>
    <name evidence="1" type="ORF">JOC94_002305</name>
</gene>
<evidence type="ECO:0000313" key="1">
    <source>
        <dbReference type="EMBL" id="MBM7715318.1"/>
    </source>
</evidence>
<dbReference type="Proteomes" id="UP000823485">
    <property type="component" value="Unassembled WGS sequence"/>
</dbReference>
<keyword evidence="2" id="KW-1185">Reference proteome</keyword>
<dbReference type="RefSeq" id="WP_205179338.1">
    <property type="nucleotide sequence ID" value="NZ_JAFBFH010000014.1"/>
</dbReference>
<name>A0ABS2R8Z8_9BACI</name>
<accession>A0ABS2R8Z8</accession>
<organism evidence="1 2">
    <name type="scientific">Siminovitchia thermophila</name>
    <dbReference type="NCBI Taxonomy" id="1245522"/>
    <lineage>
        <taxon>Bacteria</taxon>
        <taxon>Bacillati</taxon>
        <taxon>Bacillota</taxon>
        <taxon>Bacilli</taxon>
        <taxon>Bacillales</taxon>
        <taxon>Bacillaceae</taxon>
        <taxon>Siminovitchia</taxon>
    </lineage>
</organism>
<comment type="caution">
    <text evidence="1">The sequence shown here is derived from an EMBL/GenBank/DDBJ whole genome shotgun (WGS) entry which is preliminary data.</text>
</comment>
<dbReference type="EMBL" id="JAFBFH010000014">
    <property type="protein sequence ID" value="MBM7715318.1"/>
    <property type="molecule type" value="Genomic_DNA"/>
</dbReference>
<evidence type="ECO:0000313" key="2">
    <source>
        <dbReference type="Proteomes" id="UP000823485"/>
    </source>
</evidence>
<protein>
    <submittedName>
        <fullName evidence="1">Uncharacterized protein</fullName>
    </submittedName>
</protein>
<proteinExistence type="predicted"/>